<comment type="caution">
    <text evidence="3">The sequence shown here is derived from an EMBL/GenBank/DDBJ whole genome shotgun (WGS) entry which is preliminary data.</text>
</comment>
<dbReference type="Pfam" id="PF14706">
    <property type="entry name" value="Tnp_DNA_bind"/>
    <property type="match status" value="1"/>
</dbReference>
<name>A0ABX1PBC6_9CYAN</name>
<accession>A0ABX1PBC6</accession>
<dbReference type="InterPro" id="IPR038215">
    <property type="entry name" value="TN5-like_N_sf"/>
</dbReference>
<proteinExistence type="predicted"/>
<protein>
    <recommendedName>
        <fullName evidence="2">Transposase Tn5-like N-terminal domain-containing protein</fullName>
    </recommendedName>
</protein>
<dbReference type="EMBL" id="QMEB01000135">
    <property type="protein sequence ID" value="NMG21067.1"/>
    <property type="molecule type" value="Genomic_DNA"/>
</dbReference>
<feature type="region of interest" description="Disordered" evidence="1">
    <location>
        <begin position="1"/>
        <end position="66"/>
    </location>
</feature>
<dbReference type="RefSeq" id="WP_169156317.1">
    <property type="nucleotide sequence ID" value="NZ_CAWPJE010000128.1"/>
</dbReference>
<dbReference type="Gene3D" id="1.10.246.40">
    <property type="entry name" value="Tn5 transposase, domain 1"/>
    <property type="match status" value="1"/>
</dbReference>
<evidence type="ECO:0000313" key="3">
    <source>
        <dbReference type="EMBL" id="NMG21067.1"/>
    </source>
</evidence>
<evidence type="ECO:0000256" key="1">
    <source>
        <dbReference type="SAM" id="MobiDB-lite"/>
    </source>
</evidence>
<reference evidence="3 4" key="1">
    <citation type="submission" date="2018-06" db="EMBL/GenBank/DDBJ databases">
        <title>Comparative genomics of Brasilonema spp. strains.</title>
        <authorList>
            <person name="Alvarenga D.O."/>
            <person name="Fiore M.F."/>
            <person name="Varani A.M."/>
        </authorList>
    </citation>
    <scope>NUCLEOTIDE SEQUENCE [LARGE SCALE GENOMIC DNA]</scope>
    <source>
        <strain evidence="3 4">SPC951</strain>
    </source>
</reference>
<gene>
    <name evidence="3" type="ORF">DP116_17055</name>
</gene>
<evidence type="ECO:0000259" key="2">
    <source>
        <dbReference type="Pfam" id="PF14706"/>
    </source>
</evidence>
<keyword evidence="4" id="KW-1185">Reference proteome</keyword>
<dbReference type="InterPro" id="IPR014735">
    <property type="entry name" value="Transposase_Tn5-like_N"/>
</dbReference>
<evidence type="ECO:0000313" key="4">
    <source>
        <dbReference type="Proteomes" id="UP000718564"/>
    </source>
</evidence>
<dbReference type="Proteomes" id="UP000718564">
    <property type="component" value="Unassembled WGS sequence"/>
</dbReference>
<feature type="domain" description="Transposase Tn5-like N-terminal" evidence="2">
    <location>
        <begin position="1"/>
        <end position="25"/>
    </location>
</feature>
<sequence>MQKWAELELQQADLGDARRNKRLTKNSGVRSQESEGRKNRTKNRRISCTNDSESRGLNPHPSTRCL</sequence>
<organism evidence="3 4">
    <name type="scientific">Brasilonema bromeliae SPC951</name>
    <dbReference type="NCBI Taxonomy" id="385972"/>
    <lineage>
        <taxon>Bacteria</taxon>
        <taxon>Bacillati</taxon>
        <taxon>Cyanobacteriota</taxon>
        <taxon>Cyanophyceae</taxon>
        <taxon>Nostocales</taxon>
        <taxon>Scytonemataceae</taxon>
        <taxon>Brasilonema</taxon>
        <taxon>Bromeliae group (in: Brasilonema)</taxon>
    </lineage>
</organism>